<feature type="transmembrane region" description="Helical" evidence="6">
    <location>
        <begin position="189"/>
        <end position="208"/>
    </location>
</feature>
<dbReference type="InterPro" id="IPR011701">
    <property type="entry name" value="MFS"/>
</dbReference>
<dbReference type="GO" id="GO:0022857">
    <property type="term" value="F:transmembrane transporter activity"/>
    <property type="evidence" value="ECO:0007669"/>
    <property type="project" value="InterPro"/>
</dbReference>
<feature type="transmembrane region" description="Helical" evidence="6">
    <location>
        <begin position="414"/>
        <end position="436"/>
    </location>
</feature>
<dbReference type="SUPFAM" id="SSF103473">
    <property type="entry name" value="MFS general substrate transporter"/>
    <property type="match status" value="1"/>
</dbReference>
<dbReference type="PROSITE" id="PS50850">
    <property type="entry name" value="MFS"/>
    <property type="match status" value="1"/>
</dbReference>
<dbReference type="GO" id="GO:0016020">
    <property type="term" value="C:membrane"/>
    <property type="evidence" value="ECO:0007669"/>
    <property type="project" value="UniProtKB-SubCell"/>
</dbReference>
<evidence type="ECO:0000256" key="5">
    <source>
        <dbReference type="ARBA" id="ARBA00023136"/>
    </source>
</evidence>
<dbReference type="Proteomes" id="UP000800035">
    <property type="component" value="Unassembled WGS sequence"/>
</dbReference>
<proteinExistence type="predicted"/>
<feature type="transmembrane region" description="Helical" evidence="6">
    <location>
        <begin position="481"/>
        <end position="502"/>
    </location>
</feature>
<reference evidence="8" key="1">
    <citation type="journal article" date="2020" name="Stud. Mycol.">
        <title>101 Dothideomycetes genomes: a test case for predicting lifestyles and emergence of pathogens.</title>
        <authorList>
            <person name="Haridas S."/>
            <person name="Albert R."/>
            <person name="Binder M."/>
            <person name="Bloem J."/>
            <person name="Labutti K."/>
            <person name="Salamov A."/>
            <person name="Andreopoulos B."/>
            <person name="Baker S."/>
            <person name="Barry K."/>
            <person name="Bills G."/>
            <person name="Bluhm B."/>
            <person name="Cannon C."/>
            <person name="Castanera R."/>
            <person name="Culley D."/>
            <person name="Daum C."/>
            <person name="Ezra D."/>
            <person name="Gonzalez J."/>
            <person name="Henrissat B."/>
            <person name="Kuo A."/>
            <person name="Liang C."/>
            <person name="Lipzen A."/>
            <person name="Lutzoni F."/>
            <person name="Magnuson J."/>
            <person name="Mondo S."/>
            <person name="Nolan M."/>
            <person name="Ohm R."/>
            <person name="Pangilinan J."/>
            <person name="Park H.-J."/>
            <person name="Ramirez L."/>
            <person name="Alfaro M."/>
            <person name="Sun H."/>
            <person name="Tritt A."/>
            <person name="Yoshinaga Y."/>
            <person name="Zwiers L.-H."/>
            <person name="Turgeon B."/>
            <person name="Goodwin S."/>
            <person name="Spatafora J."/>
            <person name="Crous P."/>
            <person name="Grigoriev I."/>
        </authorList>
    </citation>
    <scope>NUCLEOTIDE SEQUENCE</scope>
    <source>
        <strain evidence="8">CBS 675.92</strain>
    </source>
</reference>
<gene>
    <name evidence="8" type="ORF">CC80DRAFT_539546</name>
</gene>
<accession>A0A6A5TNH2</accession>
<evidence type="ECO:0000256" key="6">
    <source>
        <dbReference type="SAM" id="Phobius"/>
    </source>
</evidence>
<comment type="subcellular location">
    <subcellularLocation>
        <location evidence="1">Membrane</location>
        <topology evidence="1">Multi-pass membrane protein</topology>
    </subcellularLocation>
</comment>
<dbReference type="Pfam" id="PF07690">
    <property type="entry name" value="MFS_1"/>
    <property type="match status" value="1"/>
</dbReference>
<evidence type="ECO:0000256" key="1">
    <source>
        <dbReference type="ARBA" id="ARBA00004141"/>
    </source>
</evidence>
<dbReference type="FunFam" id="1.20.1250.20:FF:000057">
    <property type="entry name" value="MFS general substrate transporter"/>
    <property type="match status" value="1"/>
</dbReference>
<feature type="transmembrane region" description="Helical" evidence="6">
    <location>
        <begin position="389"/>
        <end position="408"/>
    </location>
</feature>
<feature type="transmembrane region" description="Helical" evidence="6">
    <location>
        <begin position="325"/>
        <end position="349"/>
    </location>
</feature>
<feature type="transmembrane region" description="Helical" evidence="6">
    <location>
        <begin position="131"/>
        <end position="149"/>
    </location>
</feature>
<dbReference type="PANTHER" id="PTHR43791">
    <property type="entry name" value="PERMEASE-RELATED"/>
    <property type="match status" value="1"/>
</dbReference>
<keyword evidence="9" id="KW-1185">Reference proteome</keyword>
<name>A0A6A5TNH2_9PLEO</name>
<keyword evidence="2" id="KW-0813">Transport</keyword>
<feature type="transmembrane region" description="Helical" evidence="6">
    <location>
        <begin position="220"/>
        <end position="243"/>
    </location>
</feature>
<evidence type="ECO:0000313" key="8">
    <source>
        <dbReference type="EMBL" id="KAF1950477.1"/>
    </source>
</evidence>
<evidence type="ECO:0000313" key="9">
    <source>
        <dbReference type="Proteomes" id="UP000800035"/>
    </source>
</evidence>
<evidence type="ECO:0000259" key="7">
    <source>
        <dbReference type="PROSITE" id="PS50850"/>
    </source>
</evidence>
<dbReference type="InterPro" id="IPR020846">
    <property type="entry name" value="MFS_dom"/>
</dbReference>
<keyword evidence="4 6" id="KW-1133">Transmembrane helix</keyword>
<keyword evidence="3 6" id="KW-0812">Transmembrane</keyword>
<feature type="transmembrane region" description="Helical" evidence="6">
    <location>
        <begin position="448"/>
        <end position="469"/>
    </location>
</feature>
<dbReference type="InterPro" id="IPR036259">
    <property type="entry name" value="MFS_trans_sf"/>
</dbReference>
<dbReference type="EMBL" id="ML977025">
    <property type="protein sequence ID" value="KAF1950477.1"/>
    <property type="molecule type" value="Genomic_DNA"/>
</dbReference>
<keyword evidence="5 6" id="KW-0472">Membrane</keyword>
<feature type="transmembrane region" description="Helical" evidence="6">
    <location>
        <begin position="255"/>
        <end position="275"/>
    </location>
</feature>
<dbReference type="Gene3D" id="1.20.1250.20">
    <property type="entry name" value="MFS general substrate transporter like domains"/>
    <property type="match status" value="2"/>
</dbReference>
<dbReference type="AlphaFoldDB" id="A0A6A5TNH2"/>
<protein>
    <submittedName>
        <fullName evidence="8">Retrograde regulation protein 2</fullName>
    </submittedName>
</protein>
<feature type="transmembrane region" description="Helical" evidence="6">
    <location>
        <begin position="161"/>
        <end position="183"/>
    </location>
</feature>
<sequence>MALGILTLGLGCDSISPPRQKCLSFVVVASCRASSKNCRSMMTDSDQTGKEAFSLADEKEQPVTREYLHQDESPDTIEARRKEAKLVKKLDCFVAPVMMLLMLISYLDRGNIGFAATQGMTTDISLKGSELNTAVSVFYIFYILAEFPTSILVKRLQFNRVIPFITFCWGLVCLCTGFIQSFGGLVTTRIFLGFFEGCLFPAMTLFLCNWYTREELGVRVAYLFIASALSTSFGGLIALGVLYMDGVRGWPGWRWLYVLEGIITIIWAFICIFVVPKDYETAYFLNEDDKKIMRVRAERSEAYSGGSGHYSKADIKEAAKDIKSWLHGCIQICVVTILYGFGTFLPIIIRYGFKYSTQQSQYLVIPVGLWGAIVYAIGAYLSDRYQTRFLPMILAAPFGILGYAILLAPVRPAIWYFATYLIATACFICTGSNITWLSVNCAPDGKRAASLGILLTLTNIGGVVSGQIYQSRDAPRFVLGHAWSLGCLVFAWVGWWGVRGIYGRRERGKREVVREGYVKDEGRMFTDREPGFRYQT</sequence>
<feature type="transmembrane region" description="Helical" evidence="6">
    <location>
        <begin position="90"/>
        <end position="107"/>
    </location>
</feature>
<feature type="domain" description="Major facilitator superfamily (MFS) profile" evidence="7">
    <location>
        <begin position="94"/>
        <end position="499"/>
    </location>
</feature>
<evidence type="ECO:0000256" key="2">
    <source>
        <dbReference type="ARBA" id="ARBA00022448"/>
    </source>
</evidence>
<evidence type="ECO:0000256" key="4">
    <source>
        <dbReference type="ARBA" id="ARBA00022989"/>
    </source>
</evidence>
<dbReference type="OrthoDB" id="2962993at2759"/>
<organism evidence="8 9">
    <name type="scientific">Byssothecium circinans</name>
    <dbReference type="NCBI Taxonomy" id="147558"/>
    <lineage>
        <taxon>Eukaryota</taxon>
        <taxon>Fungi</taxon>
        <taxon>Dikarya</taxon>
        <taxon>Ascomycota</taxon>
        <taxon>Pezizomycotina</taxon>
        <taxon>Dothideomycetes</taxon>
        <taxon>Pleosporomycetidae</taxon>
        <taxon>Pleosporales</taxon>
        <taxon>Massarineae</taxon>
        <taxon>Massarinaceae</taxon>
        <taxon>Byssothecium</taxon>
    </lineage>
</organism>
<dbReference type="FunFam" id="1.20.1250.20:FF:000013">
    <property type="entry name" value="MFS general substrate transporter"/>
    <property type="match status" value="1"/>
</dbReference>
<evidence type="ECO:0000256" key="3">
    <source>
        <dbReference type="ARBA" id="ARBA00022692"/>
    </source>
</evidence>
<feature type="transmembrane region" description="Helical" evidence="6">
    <location>
        <begin position="361"/>
        <end position="382"/>
    </location>
</feature>
<dbReference type="PANTHER" id="PTHR43791:SF24">
    <property type="entry name" value="NICOTINIC ACID PLASMA MEMBRANE TRANSPORTER"/>
    <property type="match status" value="1"/>
</dbReference>